<organism evidence="3 4">
    <name type="scientific">Pistricoccus aurantiacus</name>
    <dbReference type="NCBI Taxonomy" id="1883414"/>
    <lineage>
        <taxon>Bacteria</taxon>
        <taxon>Pseudomonadati</taxon>
        <taxon>Pseudomonadota</taxon>
        <taxon>Gammaproteobacteria</taxon>
        <taxon>Oceanospirillales</taxon>
        <taxon>Halomonadaceae</taxon>
        <taxon>Pistricoccus</taxon>
    </lineage>
</organism>
<dbReference type="PROSITE" id="PS51740">
    <property type="entry name" value="SPOVT_ABRB"/>
    <property type="match status" value="1"/>
</dbReference>
<dbReference type="OrthoDB" id="426345at2"/>
<protein>
    <submittedName>
        <fullName evidence="3">AbrB/MazE/SpoVT family DNA-binding domain-containing protein</fullName>
    </submittedName>
</protein>
<dbReference type="InterPro" id="IPR007159">
    <property type="entry name" value="SpoVT-AbrB_dom"/>
</dbReference>
<proteinExistence type="predicted"/>
<keyword evidence="4" id="KW-1185">Reference proteome</keyword>
<dbReference type="GO" id="GO:0003677">
    <property type="term" value="F:DNA binding"/>
    <property type="evidence" value="ECO:0007669"/>
    <property type="project" value="UniProtKB-UniRule"/>
</dbReference>
<dbReference type="Proteomes" id="UP000321272">
    <property type="component" value="Chromosome"/>
</dbReference>
<dbReference type="NCBIfam" id="TIGR01439">
    <property type="entry name" value="lp_hng_hel_AbrB"/>
    <property type="match status" value="1"/>
</dbReference>
<dbReference type="InterPro" id="IPR037914">
    <property type="entry name" value="SpoVT-AbrB_sf"/>
</dbReference>
<dbReference type="EMBL" id="CP042382">
    <property type="protein sequence ID" value="QEA37708.1"/>
    <property type="molecule type" value="Genomic_DNA"/>
</dbReference>
<dbReference type="AlphaFoldDB" id="A0A5B8SSR6"/>
<sequence>MTILTSKLTGKYQATIPDAVRKALNLKAGDAIAFEIDNGEIRLRKARPIDLAFAHALEGTLSEWEFSADEEAYSEL</sequence>
<feature type="domain" description="SpoVT-AbrB" evidence="2">
    <location>
        <begin position="3"/>
        <end position="48"/>
    </location>
</feature>
<dbReference type="SMART" id="SM00966">
    <property type="entry name" value="SpoVT_AbrB"/>
    <property type="match status" value="1"/>
</dbReference>
<evidence type="ECO:0000313" key="4">
    <source>
        <dbReference type="Proteomes" id="UP000321272"/>
    </source>
</evidence>
<evidence type="ECO:0000259" key="2">
    <source>
        <dbReference type="PROSITE" id="PS51740"/>
    </source>
</evidence>
<dbReference type="KEGG" id="paur:FGL86_00565"/>
<reference evidence="3 4" key="1">
    <citation type="submission" date="2019-06" db="EMBL/GenBank/DDBJ databases">
        <title>Genome analyses of bacteria isolated from kimchi.</title>
        <authorList>
            <person name="Lee S."/>
            <person name="Ahn S."/>
            <person name="Roh S."/>
        </authorList>
    </citation>
    <scope>NUCLEOTIDE SEQUENCE [LARGE SCALE GENOMIC DNA]</scope>
    <source>
        <strain evidence="3 4">CBA4606</strain>
    </source>
</reference>
<evidence type="ECO:0000256" key="1">
    <source>
        <dbReference type="PROSITE-ProRule" id="PRU01076"/>
    </source>
</evidence>
<dbReference type="SUPFAM" id="SSF89447">
    <property type="entry name" value="AbrB/MazE/MraZ-like"/>
    <property type="match status" value="1"/>
</dbReference>
<dbReference type="Gene3D" id="2.10.260.10">
    <property type="match status" value="1"/>
</dbReference>
<name>A0A5B8SSR6_9GAMM</name>
<keyword evidence="1 3" id="KW-0238">DNA-binding</keyword>
<dbReference type="RefSeq" id="WP_147182776.1">
    <property type="nucleotide sequence ID" value="NZ_CP042382.1"/>
</dbReference>
<gene>
    <name evidence="3" type="ORF">FGL86_00565</name>
</gene>
<evidence type="ECO:0000313" key="3">
    <source>
        <dbReference type="EMBL" id="QEA37708.1"/>
    </source>
</evidence>
<dbReference type="Pfam" id="PF04014">
    <property type="entry name" value="MazE_antitoxin"/>
    <property type="match status" value="1"/>
</dbReference>
<accession>A0A5B8SSR6</accession>